<dbReference type="Proteomes" id="UP000887116">
    <property type="component" value="Unassembled WGS sequence"/>
</dbReference>
<organism evidence="1 2">
    <name type="scientific">Trichonephila clavata</name>
    <name type="common">Joro spider</name>
    <name type="synonym">Nephila clavata</name>
    <dbReference type="NCBI Taxonomy" id="2740835"/>
    <lineage>
        <taxon>Eukaryota</taxon>
        <taxon>Metazoa</taxon>
        <taxon>Ecdysozoa</taxon>
        <taxon>Arthropoda</taxon>
        <taxon>Chelicerata</taxon>
        <taxon>Arachnida</taxon>
        <taxon>Araneae</taxon>
        <taxon>Araneomorphae</taxon>
        <taxon>Entelegynae</taxon>
        <taxon>Araneoidea</taxon>
        <taxon>Nephilidae</taxon>
        <taxon>Trichonephila</taxon>
    </lineage>
</organism>
<dbReference type="AlphaFoldDB" id="A0A8X6ILW5"/>
<sequence length="87" mass="9845">MSNKSYEDRKSEVIRRRCCLVCLKPGHMAKKCHSGVKCLICGRRPYVLLCPDLRKENPSPNDKGIYEEENPTEALLTNIPAEQEAVA</sequence>
<dbReference type="InterPro" id="IPR036875">
    <property type="entry name" value="Znf_CCHC_sf"/>
</dbReference>
<evidence type="ECO:0000313" key="1">
    <source>
        <dbReference type="EMBL" id="GFQ79560.1"/>
    </source>
</evidence>
<gene>
    <name evidence="1" type="primary">AVEN_8673_1</name>
    <name evidence="1" type="ORF">TNCT_292171</name>
</gene>
<comment type="caution">
    <text evidence="1">The sequence shown here is derived from an EMBL/GenBank/DDBJ whole genome shotgun (WGS) entry which is preliminary data.</text>
</comment>
<dbReference type="GO" id="GO:0003676">
    <property type="term" value="F:nucleic acid binding"/>
    <property type="evidence" value="ECO:0007669"/>
    <property type="project" value="InterPro"/>
</dbReference>
<dbReference type="SUPFAM" id="SSF57756">
    <property type="entry name" value="Retrovirus zinc finger-like domains"/>
    <property type="match status" value="1"/>
</dbReference>
<protein>
    <submittedName>
        <fullName evidence="1">Integrase catalytic domain-containing protein</fullName>
    </submittedName>
</protein>
<keyword evidence="2" id="KW-1185">Reference proteome</keyword>
<accession>A0A8X6ILW5</accession>
<dbReference type="OrthoDB" id="6427426at2759"/>
<proteinExistence type="predicted"/>
<dbReference type="GO" id="GO:0008270">
    <property type="term" value="F:zinc ion binding"/>
    <property type="evidence" value="ECO:0007669"/>
    <property type="project" value="InterPro"/>
</dbReference>
<evidence type="ECO:0000313" key="2">
    <source>
        <dbReference type="Proteomes" id="UP000887116"/>
    </source>
</evidence>
<name>A0A8X6ILW5_TRICU</name>
<dbReference type="EMBL" id="BMAO01022090">
    <property type="protein sequence ID" value="GFQ79560.1"/>
    <property type="molecule type" value="Genomic_DNA"/>
</dbReference>
<reference evidence="1" key="1">
    <citation type="submission" date="2020-07" db="EMBL/GenBank/DDBJ databases">
        <title>Multicomponent nature underlies the extraordinary mechanical properties of spider dragline silk.</title>
        <authorList>
            <person name="Kono N."/>
            <person name="Nakamura H."/>
            <person name="Mori M."/>
            <person name="Yoshida Y."/>
            <person name="Ohtoshi R."/>
            <person name="Malay A.D."/>
            <person name="Moran D.A.P."/>
            <person name="Tomita M."/>
            <person name="Numata K."/>
            <person name="Arakawa K."/>
        </authorList>
    </citation>
    <scope>NUCLEOTIDE SEQUENCE</scope>
</reference>